<dbReference type="Proteomes" id="UP000250235">
    <property type="component" value="Unassembled WGS sequence"/>
</dbReference>
<proteinExistence type="predicted"/>
<accession>A0A2Z7BZ23</accession>
<evidence type="ECO:0000313" key="1">
    <source>
        <dbReference type="EMBL" id="KZV37285.1"/>
    </source>
</evidence>
<reference evidence="1 2" key="1">
    <citation type="journal article" date="2015" name="Proc. Natl. Acad. Sci. U.S.A.">
        <title>The resurrection genome of Boea hygrometrica: A blueprint for survival of dehydration.</title>
        <authorList>
            <person name="Xiao L."/>
            <person name="Yang G."/>
            <person name="Zhang L."/>
            <person name="Yang X."/>
            <person name="Zhao S."/>
            <person name="Ji Z."/>
            <person name="Zhou Q."/>
            <person name="Hu M."/>
            <person name="Wang Y."/>
            <person name="Chen M."/>
            <person name="Xu Y."/>
            <person name="Jin H."/>
            <person name="Xiao X."/>
            <person name="Hu G."/>
            <person name="Bao F."/>
            <person name="Hu Y."/>
            <person name="Wan P."/>
            <person name="Li L."/>
            <person name="Deng X."/>
            <person name="Kuang T."/>
            <person name="Xiang C."/>
            <person name="Zhu J.K."/>
            <person name="Oliver M.J."/>
            <person name="He Y."/>
        </authorList>
    </citation>
    <scope>NUCLEOTIDE SEQUENCE [LARGE SCALE GENOMIC DNA]</scope>
    <source>
        <strain evidence="2">cv. XS01</strain>
    </source>
</reference>
<gene>
    <name evidence="1" type="ORF">F511_14689</name>
</gene>
<name>A0A2Z7BZ23_9LAMI</name>
<sequence>MEEGQQQQLQRSHVIEQTDQLEVKAAEAKMPLQSSPYLKYTDLQDYRRMGFLEPGNLSPKGGGAATAAGGITAKQATGIDKKLK</sequence>
<dbReference type="EMBL" id="KV003147">
    <property type="protein sequence ID" value="KZV37285.1"/>
    <property type="molecule type" value="Genomic_DNA"/>
</dbReference>
<evidence type="ECO:0000313" key="2">
    <source>
        <dbReference type="Proteomes" id="UP000250235"/>
    </source>
</evidence>
<protein>
    <submittedName>
        <fullName evidence="1">Uncharacterized protein</fullName>
    </submittedName>
</protein>
<dbReference type="AlphaFoldDB" id="A0A2Z7BZ23"/>
<organism evidence="1 2">
    <name type="scientific">Dorcoceras hygrometricum</name>
    <dbReference type="NCBI Taxonomy" id="472368"/>
    <lineage>
        <taxon>Eukaryota</taxon>
        <taxon>Viridiplantae</taxon>
        <taxon>Streptophyta</taxon>
        <taxon>Embryophyta</taxon>
        <taxon>Tracheophyta</taxon>
        <taxon>Spermatophyta</taxon>
        <taxon>Magnoliopsida</taxon>
        <taxon>eudicotyledons</taxon>
        <taxon>Gunneridae</taxon>
        <taxon>Pentapetalae</taxon>
        <taxon>asterids</taxon>
        <taxon>lamiids</taxon>
        <taxon>Lamiales</taxon>
        <taxon>Gesneriaceae</taxon>
        <taxon>Didymocarpoideae</taxon>
        <taxon>Trichosporeae</taxon>
        <taxon>Loxocarpinae</taxon>
        <taxon>Dorcoceras</taxon>
    </lineage>
</organism>
<keyword evidence="2" id="KW-1185">Reference proteome</keyword>
<dbReference type="OrthoDB" id="1929004at2759"/>
<dbReference type="Pfam" id="PF10714">
    <property type="entry name" value="LEA_6"/>
    <property type="match status" value="1"/>
</dbReference>
<dbReference type="InterPro" id="IPR018930">
    <property type="entry name" value="LEA-18"/>
</dbReference>